<keyword evidence="4 7" id="KW-0812">Transmembrane</keyword>
<feature type="transmembrane region" description="Helical" evidence="7">
    <location>
        <begin position="348"/>
        <end position="366"/>
    </location>
</feature>
<evidence type="ECO:0000256" key="4">
    <source>
        <dbReference type="ARBA" id="ARBA00022692"/>
    </source>
</evidence>
<dbReference type="AlphaFoldDB" id="A0A409YG42"/>
<evidence type="ECO:0000256" key="6">
    <source>
        <dbReference type="ARBA" id="ARBA00023136"/>
    </source>
</evidence>
<evidence type="ECO:0000256" key="3">
    <source>
        <dbReference type="ARBA" id="ARBA00022679"/>
    </source>
</evidence>
<dbReference type="OrthoDB" id="1077582at2759"/>
<evidence type="ECO:0000256" key="5">
    <source>
        <dbReference type="ARBA" id="ARBA00022989"/>
    </source>
</evidence>
<evidence type="ECO:0000256" key="2">
    <source>
        <dbReference type="ARBA" id="ARBA00007282"/>
    </source>
</evidence>
<evidence type="ECO:0000313" key="9">
    <source>
        <dbReference type="EMBL" id="PPR01958.1"/>
    </source>
</evidence>
<comment type="caution">
    <text evidence="9">The sequence shown here is derived from an EMBL/GenBank/DDBJ whole genome shotgun (WGS) entry which is preliminary data.</text>
</comment>
<comment type="similarity">
    <text evidence="2">Belongs to the wax synthase family.</text>
</comment>
<comment type="subcellular location">
    <subcellularLocation>
        <location evidence="1">Membrane</location>
        <topology evidence="1">Multi-pass membrane protein</topology>
    </subcellularLocation>
</comment>
<protein>
    <recommendedName>
        <fullName evidence="8">Wax synthase domain-containing protein</fullName>
    </recommendedName>
</protein>
<keyword evidence="5 7" id="KW-1133">Transmembrane helix</keyword>
<dbReference type="GO" id="GO:0016020">
    <property type="term" value="C:membrane"/>
    <property type="evidence" value="ECO:0007669"/>
    <property type="project" value="UniProtKB-SubCell"/>
</dbReference>
<dbReference type="InterPro" id="IPR032805">
    <property type="entry name" value="Wax_synthase_dom"/>
</dbReference>
<dbReference type="InParanoid" id="A0A409YG42"/>
<dbReference type="GO" id="GO:0006629">
    <property type="term" value="P:lipid metabolic process"/>
    <property type="evidence" value="ECO:0007669"/>
    <property type="project" value="InterPro"/>
</dbReference>
<accession>A0A409YG42</accession>
<feature type="transmembrane region" description="Helical" evidence="7">
    <location>
        <begin position="68"/>
        <end position="90"/>
    </location>
</feature>
<keyword evidence="10" id="KW-1185">Reference proteome</keyword>
<feature type="transmembrane region" description="Helical" evidence="7">
    <location>
        <begin position="287"/>
        <end position="309"/>
    </location>
</feature>
<dbReference type="PANTHER" id="PTHR31595:SF27">
    <property type="entry name" value="WAX SYNTHASE DOMAIN-CONTAINING PROTEIN-RELATED"/>
    <property type="match status" value="1"/>
</dbReference>
<evidence type="ECO:0000259" key="8">
    <source>
        <dbReference type="Pfam" id="PF13813"/>
    </source>
</evidence>
<feature type="transmembrane region" description="Helical" evidence="7">
    <location>
        <begin position="44"/>
        <end position="62"/>
    </location>
</feature>
<dbReference type="Proteomes" id="UP000284842">
    <property type="component" value="Unassembled WGS sequence"/>
</dbReference>
<keyword evidence="6 7" id="KW-0472">Membrane</keyword>
<dbReference type="PANTHER" id="PTHR31595">
    <property type="entry name" value="LONG-CHAIN-ALCOHOL O-FATTY-ACYLTRANSFERASE 3-RELATED"/>
    <property type="match status" value="1"/>
</dbReference>
<evidence type="ECO:0000256" key="1">
    <source>
        <dbReference type="ARBA" id="ARBA00004141"/>
    </source>
</evidence>
<dbReference type="Pfam" id="PF13813">
    <property type="entry name" value="MBOAT_2"/>
    <property type="match status" value="1"/>
</dbReference>
<sequence length="406" mass="46974">MSLHMPTSAHPKEAHNVQWLAVIPILEIIHIISLSIWPSPYRPILFLPVVFLSAFVIFRSGISLQDYYATYAIGIKLTTITLLTSTDILLSEPQSEFRTKDHQSRSAYNSSSPFLSRLWWGLCVWINPRGINFAHEPKNLPPRPTETTNRAFYRRQIKGIVPYLILWELVGWLNRSNPYYYQLVDPSSITGYRRLWRLAGVTYWFHLAYMLSPGYRLMSIVGVALGLSKPRNWPDMFASPREAYTIRRFWGIFWHKLFRRIFTTHADFIASKLQLPKTGLFQRYFKTFVIFGFSGILHLGGDAIAMHSITDSGLMITFLLQAVAIMTEDGVLWLLGRAGLRRSRFTKMVGYVYVFLWFSWCTTFSSDIQMRHGYAKGWGPRISVIEKLRVGKWTYVIPDDHPLGSS</sequence>
<feature type="transmembrane region" description="Helical" evidence="7">
    <location>
        <begin position="315"/>
        <end position="336"/>
    </location>
</feature>
<name>A0A409YG42_9AGAR</name>
<feature type="domain" description="Wax synthase" evidence="8">
    <location>
        <begin position="233"/>
        <end position="319"/>
    </location>
</feature>
<keyword evidence="3" id="KW-0808">Transferase</keyword>
<dbReference type="GO" id="GO:0008374">
    <property type="term" value="F:O-acyltransferase activity"/>
    <property type="evidence" value="ECO:0007669"/>
    <property type="project" value="InterPro"/>
</dbReference>
<reference evidence="9 10" key="1">
    <citation type="journal article" date="2018" name="Evol. Lett.">
        <title>Horizontal gene cluster transfer increased hallucinogenic mushroom diversity.</title>
        <authorList>
            <person name="Reynolds H.T."/>
            <person name="Vijayakumar V."/>
            <person name="Gluck-Thaler E."/>
            <person name="Korotkin H.B."/>
            <person name="Matheny P.B."/>
            <person name="Slot J.C."/>
        </authorList>
    </citation>
    <scope>NUCLEOTIDE SEQUENCE [LARGE SCALE GENOMIC DNA]</scope>
    <source>
        <strain evidence="9 10">2629</strain>
    </source>
</reference>
<dbReference type="EMBL" id="NHTK01001199">
    <property type="protein sequence ID" value="PPR01958.1"/>
    <property type="molecule type" value="Genomic_DNA"/>
</dbReference>
<feature type="transmembrane region" description="Helical" evidence="7">
    <location>
        <begin position="20"/>
        <end position="37"/>
    </location>
</feature>
<dbReference type="STRING" id="181874.A0A409YG42"/>
<organism evidence="9 10">
    <name type="scientific">Panaeolus cyanescens</name>
    <dbReference type="NCBI Taxonomy" id="181874"/>
    <lineage>
        <taxon>Eukaryota</taxon>
        <taxon>Fungi</taxon>
        <taxon>Dikarya</taxon>
        <taxon>Basidiomycota</taxon>
        <taxon>Agaricomycotina</taxon>
        <taxon>Agaricomycetes</taxon>
        <taxon>Agaricomycetidae</taxon>
        <taxon>Agaricales</taxon>
        <taxon>Agaricineae</taxon>
        <taxon>Galeropsidaceae</taxon>
        <taxon>Panaeolus</taxon>
    </lineage>
</organism>
<evidence type="ECO:0000313" key="10">
    <source>
        <dbReference type="Proteomes" id="UP000284842"/>
    </source>
</evidence>
<evidence type="ECO:0000256" key="7">
    <source>
        <dbReference type="SAM" id="Phobius"/>
    </source>
</evidence>
<dbReference type="InterPro" id="IPR044851">
    <property type="entry name" value="Wax_synthase"/>
</dbReference>
<proteinExistence type="inferred from homology"/>
<gene>
    <name evidence="9" type="ORF">CVT24_011107</name>
</gene>